<comment type="caution">
    <text evidence="4">The sequence shown here is derived from an EMBL/GenBank/DDBJ whole genome shotgun (WGS) entry which is preliminary data.</text>
</comment>
<evidence type="ECO:0000313" key="5">
    <source>
        <dbReference type="Proteomes" id="UP000550508"/>
    </source>
</evidence>
<dbReference type="SUPFAM" id="SSF53756">
    <property type="entry name" value="UDP-Glycosyltransferase/glycogen phosphorylase"/>
    <property type="match status" value="1"/>
</dbReference>
<dbReference type="InterPro" id="IPR001296">
    <property type="entry name" value="Glyco_trans_1"/>
</dbReference>
<feature type="coiled-coil region" evidence="1">
    <location>
        <begin position="552"/>
        <end position="621"/>
    </location>
</feature>
<reference evidence="4 5" key="1">
    <citation type="submission" date="2020-05" db="EMBL/GenBank/DDBJ databases">
        <authorList>
            <person name="Kim M.K."/>
        </authorList>
    </citation>
    <scope>NUCLEOTIDE SEQUENCE [LARGE SCALE GENOMIC DNA]</scope>
    <source>
        <strain evidence="4 5">BT25</strain>
    </source>
</reference>
<dbReference type="Pfam" id="PF13489">
    <property type="entry name" value="Methyltransf_23"/>
    <property type="match status" value="1"/>
</dbReference>
<dbReference type="PANTHER" id="PTHR43861:SF6">
    <property type="entry name" value="METHYLTRANSFERASE TYPE 11"/>
    <property type="match status" value="1"/>
</dbReference>
<keyword evidence="4" id="KW-0808">Transferase</keyword>
<dbReference type="CDD" id="cd02440">
    <property type="entry name" value="AdoMet_MTases"/>
    <property type="match status" value="2"/>
</dbReference>
<dbReference type="Pfam" id="PF00534">
    <property type="entry name" value="Glycos_transf_1"/>
    <property type="match status" value="1"/>
</dbReference>
<organism evidence="4 5">
    <name type="scientific">Phyllobacterium pellucidum</name>
    <dbReference type="NCBI Taxonomy" id="2740464"/>
    <lineage>
        <taxon>Bacteria</taxon>
        <taxon>Pseudomonadati</taxon>
        <taxon>Pseudomonadota</taxon>
        <taxon>Alphaproteobacteria</taxon>
        <taxon>Hyphomicrobiales</taxon>
        <taxon>Phyllobacteriaceae</taxon>
        <taxon>Phyllobacterium</taxon>
    </lineage>
</organism>
<feature type="domain" description="Glycosyl transferase family 1" evidence="2">
    <location>
        <begin position="896"/>
        <end position="1048"/>
    </location>
</feature>
<keyword evidence="1" id="KW-0175">Coiled coil</keyword>
<keyword evidence="5" id="KW-1185">Reference proteome</keyword>
<name>A0A849VL68_9HYPH</name>
<dbReference type="Gene3D" id="3.40.50.150">
    <property type="entry name" value="Vaccinia Virus protein VP39"/>
    <property type="match status" value="2"/>
</dbReference>
<evidence type="ECO:0000256" key="1">
    <source>
        <dbReference type="SAM" id="Coils"/>
    </source>
</evidence>
<dbReference type="Pfam" id="PF08241">
    <property type="entry name" value="Methyltransf_11"/>
    <property type="match status" value="1"/>
</dbReference>
<dbReference type="RefSeq" id="WP_113279779.1">
    <property type="nucleotide sequence ID" value="NZ_JABUMX010000001.1"/>
</dbReference>
<feature type="domain" description="Methyltransferase type 11" evidence="3">
    <location>
        <begin position="294"/>
        <end position="389"/>
    </location>
</feature>
<sequence length="1076" mass="122313">MSYDCPICAQTVNEKVVEVEGYTIFRCHTCATEFVAPPLRDNKLFDGSERDVHNDEAPEWLVPLIDKVEEQNPNPSILDIGCVCGTRLALAQQRGWQCFGVEPSPHAREIAQQRHKGIFITETIEEIPPHKFDLILILEVIEHLSDPYPLFYEMFAKGQIGPDTVVAVTTANARSWTALADPIAWELRPPPSHMTSYSGLTFKTLLKRLRFRDIDVEGQHPLNIAPVRGFDDEDRRGNEKLAGFAGLKVIATGSDFSSFMQERYVPGTWSELTAYEHLPRYMFAQQYSIDRRVLDFGCGSGYGAKALSEVADHVVAVDIDDGALEYARTEHSRFNLEFVKVDDLCDNYSDAQFDLVTCFEVIEHLDELDQKRLLKNFRRLLKSQGLLIISTPNPKTTELYGENPFHLKEMELDEFSDVLKANFKHTIILDQKILSGSTLTISSDNGASNPAARIAPMYTNVSPKAKTPAAWIALCSMSPLDRVQPVFFYDNETDFIRQRVREIATRHQHEIKLYTENKQSAELERALLADAASLQGKYEHLRSTHDQFVEERDRISTESASLQQRYEALVEERDKISTEAASLQQRYEGLVEERDKISTEAASLQQRYEALVEERAALRSRLHTIETSLRWRLANRLARHAPFLRAALANIRQLRAVLKQKRPAAASSAPAVPLHKPVAYETACEPQWNAKQNRYELLVDEAYRAKQEAKTGTLQGLVAPYVVRPKNLPEDPTSLPKVLHVIPNVHVGGSTQLIIDIVEHLSDQFQHEVVTLALWPAGQHVGLTVHQVTYSNMQVLQSLLKEMRPDLVHIHYWGLTDDLWYKAVMEQLEDFQNLPIVENINTPIDPLISPRINRYVFVSEYVRKEFGGKLSDKLATVVYPGIDLTRFSHPYDGEDAENAIGMVYRLEKDKLTIDAIDLFIEVVKRRPRTRVYIIGGGSFLEAWINRTYAQGVRQNFRFTGYVPYEELPDWYNRFSIFIAPVWAESFGQVAPFAMSKRLAIAGYRIGALPEIAGSDEFFGTGVEDTAKIIIDLLEDKERCARIGLENQKRAASLFSVEAMVSAYQHLYKEELEHSKD</sequence>
<proteinExistence type="predicted"/>
<dbReference type="SUPFAM" id="SSF53335">
    <property type="entry name" value="S-adenosyl-L-methionine-dependent methyltransferases"/>
    <property type="match status" value="2"/>
</dbReference>
<dbReference type="EMBL" id="JABUMX010000001">
    <property type="protein sequence ID" value="NTS30618.1"/>
    <property type="molecule type" value="Genomic_DNA"/>
</dbReference>
<evidence type="ECO:0000313" key="4">
    <source>
        <dbReference type="EMBL" id="NTS30618.1"/>
    </source>
</evidence>
<gene>
    <name evidence="4" type="ORF">HQ945_05070</name>
</gene>
<dbReference type="InterPro" id="IPR029063">
    <property type="entry name" value="SAM-dependent_MTases_sf"/>
</dbReference>
<dbReference type="Gene3D" id="1.10.287.1490">
    <property type="match status" value="1"/>
</dbReference>
<accession>A0A849VL68</accession>
<keyword evidence="4" id="KW-0489">Methyltransferase</keyword>
<dbReference type="InterPro" id="IPR013216">
    <property type="entry name" value="Methyltransf_11"/>
</dbReference>
<dbReference type="GO" id="GO:0016757">
    <property type="term" value="F:glycosyltransferase activity"/>
    <property type="evidence" value="ECO:0007669"/>
    <property type="project" value="InterPro"/>
</dbReference>
<evidence type="ECO:0000259" key="3">
    <source>
        <dbReference type="Pfam" id="PF08241"/>
    </source>
</evidence>
<protein>
    <submittedName>
        <fullName evidence="4">Methyltransferase domain-containing protein</fullName>
    </submittedName>
</protein>
<dbReference type="AlphaFoldDB" id="A0A849VL68"/>
<dbReference type="GO" id="GO:0008757">
    <property type="term" value="F:S-adenosylmethionine-dependent methyltransferase activity"/>
    <property type="evidence" value="ECO:0007669"/>
    <property type="project" value="InterPro"/>
</dbReference>
<dbReference type="CDD" id="cd03801">
    <property type="entry name" value="GT4_PimA-like"/>
    <property type="match status" value="1"/>
</dbReference>
<dbReference type="GO" id="GO:0032259">
    <property type="term" value="P:methylation"/>
    <property type="evidence" value="ECO:0007669"/>
    <property type="project" value="UniProtKB-KW"/>
</dbReference>
<dbReference type="PANTHER" id="PTHR43861">
    <property type="entry name" value="TRANS-ACONITATE 2-METHYLTRANSFERASE-RELATED"/>
    <property type="match status" value="1"/>
</dbReference>
<dbReference type="Proteomes" id="UP000550508">
    <property type="component" value="Unassembled WGS sequence"/>
</dbReference>
<dbReference type="Gene3D" id="3.40.50.2000">
    <property type="entry name" value="Glycogen Phosphorylase B"/>
    <property type="match status" value="2"/>
</dbReference>
<evidence type="ECO:0000259" key="2">
    <source>
        <dbReference type="Pfam" id="PF00534"/>
    </source>
</evidence>